<evidence type="ECO:0000256" key="2">
    <source>
        <dbReference type="SAM" id="SignalP"/>
    </source>
</evidence>
<dbReference type="Pfam" id="PF13590">
    <property type="entry name" value="DUF4136"/>
    <property type="match status" value="1"/>
</dbReference>
<dbReference type="AlphaFoldDB" id="A0A418XLK3"/>
<comment type="caution">
    <text evidence="4">The sequence shown here is derived from an EMBL/GenBank/DDBJ whole genome shotgun (WGS) entry which is preliminary data.</text>
</comment>
<dbReference type="PROSITE" id="PS51257">
    <property type="entry name" value="PROKAR_LIPOPROTEIN"/>
    <property type="match status" value="1"/>
</dbReference>
<feature type="region of interest" description="Disordered" evidence="1">
    <location>
        <begin position="167"/>
        <end position="200"/>
    </location>
</feature>
<accession>A0A418XLK3</accession>
<dbReference type="EMBL" id="QYUR01000002">
    <property type="protein sequence ID" value="RJG13325.1"/>
    <property type="molecule type" value="Genomic_DNA"/>
</dbReference>
<feature type="domain" description="DUF4136" evidence="3">
    <location>
        <begin position="51"/>
        <end position="199"/>
    </location>
</feature>
<dbReference type="OrthoDB" id="7030024at2"/>
<evidence type="ECO:0000256" key="1">
    <source>
        <dbReference type="SAM" id="MobiDB-lite"/>
    </source>
</evidence>
<feature type="chain" id="PRO_5019413063" evidence="2">
    <location>
        <begin position="26"/>
        <end position="200"/>
    </location>
</feature>
<dbReference type="RefSeq" id="WP_119953689.1">
    <property type="nucleotide sequence ID" value="NZ_QYUR01000002.1"/>
</dbReference>
<evidence type="ECO:0000313" key="4">
    <source>
        <dbReference type="EMBL" id="RJG13325.1"/>
    </source>
</evidence>
<sequence length="200" mass="21841">MNRRICMLACCLSLVACQGSNPYTASSNPLPPAPAQAANTLDLSSYPAAPRDYGRYRTWAWLDGHLPAGTSWASPELVQETLSTSLDQRGLRPAQQGAKADLRVAANMHVERRLRQVQDNYGSYYGYGPYGNNYGLYGSVPLVRTYEEEVMVVRIDLFDAGNGQAVWSGSAETDSRGSQSERATALRSAVQQALSDYPPN</sequence>
<name>A0A418XLK3_9PSED</name>
<reference evidence="4 5" key="1">
    <citation type="submission" date="2018-09" db="EMBL/GenBank/DDBJ databases">
        <authorList>
            <person name="Zhu H."/>
        </authorList>
    </citation>
    <scope>NUCLEOTIDE SEQUENCE [LARGE SCALE GENOMIC DNA]</scope>
    <source>
        <strain evidence="4 5">K1S02-6</strain>
    </source>
</reference>
<proteinExistence type="predicted"/>
<feature type="signal peptide" evidence="2">
    <location>
        <begin position="1"/>
        <end position="25"/>
    </location>
</feature>
<keyword evidence="5" id="KW-1185">Reference proteome</keyword>
<gene>
    <name evidence="4" type="ORF">D3879_08695</name>
</gene>
<feature type="compositionally biased region" description="Polar residues" evidence="1">
    <location>
        <begin position="167"/>
        <end position="182"/>
    </location>
</feature>
<protein>
    <submittedName>
        <fullName evidence="4">DUF4136 domain-containing protein</fullName>
    </submittedName>
</protein>
<dbReference type="Gene3D" id="3.30.160.670">
    <property type="match status" value="1"/>
</dbReference>
<keyword evidence="2" id="KW-0732">Signal</keyword>
<evidence type="ECO:0000259" key="3">
    <source>
        <dbReference type="Pfam" id="PF13590"/>
    </source>
</evidence>
<dbReference type="InterPro" id="IPR025411">
    <property type="entry name" value="DUF4136"/>
</dbReference>
<dbReference type="Proteomes" id="UP000284021">
    <property type="component" value="Unassembled WGS sequence"/>
</dbReference>
<organism evidence="4 5">
    <name type="scientific">Pseudomonas cavernicola</name>
    <dbReference type="NCBI Taxonomy" id="2320866"/>
    <lineage>
        <taxon>Bacteria</taxon>
        <taxon>Pseudomonadati</taxon>
        <taxon>Pseudomonadota</taxon>
        <taxon>Gammaproteobacteria</taxon>
        <taxon>Pseudomonadales</taxon>
        <taxon>Pseudomonadaceae</taxon>
        <taxon>Pseudomonas</taxon>
    </lineage>
</organism>
<evidence type="ECO:0000313" key="5">
    <source>
        <dbReference type="Proteomes" id="UP000284021"/>
    </source>
</evidence>